<keyword evidence="2" id="KW-1185">Reference proteome</keyword>
<evidence type="ECO:0000313" key="2">
    <source>
        <dbReference type="Proteomes" id="UP000244060"/>
    </source>
</evidence>
<name>A0A2T5KBV8_9RHOB</name>
<gene>
    <name evidence="1" type="ORF">C8J28_10320</name>
</gene>
<organism evidence="1 2">
    <name type="scientific">Cereibacter azotoformans</name>
    <dbReference type="NCBI Taxonomy" id="43057"/>
    <lineage>
        <taxon>Bacteria</taxon>
        <taxon>Pseudomonadati</taxon>
        <taxon>Pseudomonadota</taxon>
        <taxon>Alphaproteobacteria</taxon>
        <taxon>Rhodobacterales</taxon>
        <taxon>Paracoccaceae</taxon>
        <taxon>Cereibacter</taxon>
    </lineage>
</organism>
<dbReference type="Proteomes" id="UP000244060">
    <property type="component" value="Unassembled WGS sequence"/>
</dbReference>
<evidence type="ECO:0000313" key="1">
    <source>
        <dbReference type="EMBL" id="PTR19896.1"/>
    </source>
</evidence>
<proteinExistence type="predicted"/>
<dbReference type="EMBL" id="QAOT01000003">
    <property type="protein sequence ID" value="PTR19896.1"/>
    <property type="molecule type" value="Genomic_DNA"/>
</dbReference>
<protein>
    <submittedName>
        <fullName evidence="1">Protein ImuA</fullName>
    </submittedName>
</protein>
<dbReference type="InterPro" id="IPR027417">
    <property type="entry name" value="P-loop_NTPase"/>
</dbReference>
<dbReference type="OrthoDB" id="7630980at2"/>
<accession>A0A2T5KBV8</accession>
<dbReference type="Gene3D" id="3.40.50.300">
    <property type="entry name" value="P-loop containing nucleotide triphosphate hydrolases"/>
    <property type="match status" value="1"/>
</dbReference>
<reference evidence="1 2" key="1">
    <citation type="submission" date="2018-04" db="EMBL/GenBank/DDBJ databases">
        <title>Genomic Encyclopedia of Type Strains, Phase III (KMG-III): the genomes of soil and plant-associated and newly described type strains.</title>
        <authorList>
            <person name="Whitman W."/>
        </authorList>
    </citation>
    <scope>NUCLEOTIDE SEQUENCE [LARGE SCALE GENOMIC DNA]</scope>
    <source>
        <strain evidence="1 2">KA25</strain>
    </source>
</reference>
<dbReference type="AlphaFoldDB" id="A0A2T5KBV8"/>
<sequence>MTTQLLDPQGARVRPMQRLVGDLSLARGRVHEFCGPARRLLAILLMAEMRGPVVWIHPGWRPERLYPDGVCAFAEPGRLILARTRRPEDLLWSMEEALRSGAVPLVVAELPEPPPLTPVRRLHLAAEAGAAAAGADPPIGLLLTPAGGATGIETRWQLAPAPGGRWRLGRLRARMEPPAGWFLRRARQGLEIESRAPD</sequence>
<comment type="caution">
    <text evidence="1">The sequence shown here is derived from an EMBL/GenBank/DDBJ whole genome shotgun (WGS) entry which is preliminary data.</text>
</comment>
<dbReference type="RefSeq" id="WP_108220313.1">
    <property type="nucleotide sequence ID" value="NZ_CP090021.1"/>
</dbReference>
<dbReference type="SUPFAM" id="SSF52540">
    <property type="entry name" value="P-loop containing nucleoside triphosphate hydrolases"/>
    <property type="match status" value="1"/>
</dbReference>